<dbReference type="Gene3D" id="3.30.540.10">
    <property type="entry name" value="Fructose-1,6-Bisphosphatase, subunit A, domain 1"/>
    <property type="match status" value="1"/>
</dbReference>
<evidence type="ECO:0000313" key="7">
    <source>
        <dbReference type="EMBL" id="AKV66341.1"/>
    </source>
</evidence>
<keyword evidence="5 6" id="KW-0460">Magnesium</keyword>
<dbReference type="GO" id="GO:0046872">
    <property type="term" value="F:metal ion binding"/>
    <property type="evidence" value="ECO:0007669"/>
    <property type="project" value="UniProtKB-KW"/>
</dbReference>
<gene>
    <name evidence="7" type="ORF">VL20_1160</name>
</gene>
<dbReference type="PROSITE" id="PS00629">
    <property type="entry name" value="IMP_1"/>
    <property type="match status" value="1"/>
</dbReference>
<feature type="binding site" evidence="6">
    <location>
        <position position="87"/>
    </location>
    <ligand>
        <name>Mg(2+)</name>
        <dbReference type="ChEBI" id="CHEBI:18420"/>
        <label>1</label>
        <note>catalytic</note>
    </ligand>
</feature>
<feature type="binding site" evidence="6">
    <location>
        <position position="209"/>
    </location>
    <ligand>
        <name>Mg(2+)</name>
        <dbReference type="ChEBI" id="CHEBI:18420"/>
        <label>1</label>
        <note>catalytic</note>
    </ligand>
</feature>
<feature type="binding site" evidence="6">
    <location>
        <position position="84"/>
    </location>
    <ligand>
        <name>Mg(2+)</name>
        <dbReference type="ChEBI" id="CHEBI:18420"/>
        <label>1</label>
        <note>catalytic</note>
    </ligand>
</feature>
<dbReference type="Gene3D" id="3.40.190.80">
    <property type="match status" value="1"/>
</dbReference>
<feature type="binding site" evidence="6">
    <location>
        <position position="68"/>
    </location>
    <ligand>
        <name>Mg(2+)</name>
        <dbReference type="ChEBI" id="CHEBI:18420"/>
        <label>1</label>
        <note>catalytic</note>
    </ligand>
</feature>
<keyword evidence="3 6" id="KW-0479">Metal-binding</keyword>
<evidence type="ECO:0000256" key="4">
    <source>
        <dbReference type="ARBA" id="ARBA00022801"/>
    </source>
</evidence>
<dbReference type="PROSITE" id="PS00630">
    <property type="entry name" value="IMP_2"/>
    <property type="match status" value="1"/>
</dbReference>
<reference evidence="7 8" key="1">
    <citation type="journal article" date="2016" name="Stand. Genomic Sci.">
        <title>Complete genome sequence and genomic characterization of Microcystis panniformis FACHB 1757 by third-generation sequencing.</title>
        <authorList>
            <person name="Zhang J.Y."/>
            <person name="Guan R."/>
            <person name="Zhang H.J."/>
            <person name="Li H."/>
            <person name="Xiao P."/>
            <person name="Yu G.L."/>
            <person name="Du L."/>
            <person name="Cao D.M."/>
            <person name="Zhu B.C."/>
            <person name="Li R.H."/>
            <person name="Lu Z.H."/>
        </authorList>
    </citation>
    <scope>NUCLEOTIDE SEQUENCE [LARGE SCALE GENOMIC DNA]</scope>
    <source>
        <strain evidence="7 8">FACHB-1757</strain>
    </source>
</reference>
<accession>A0A0K1RXB3</accession>
<evidence type="ECO:0000256" key="2">
    <source>
        <dbReference type="ARBA" id="ARBA00013106"/>
    </source>
</evidence>
<dbReference type="RefSeq" id="WP_052275758.1">
    <property type="nucleotide sequence ID" value="NZ_CP011339.1"/>
</dbReference>
<dbReference type="KEGG" id="mpk:VL20_1160"/>
<dbReference type="InterPro" id="IPR020583">
    <property type="entry name" value="Inositol_monoP_metal-BS"/>
</dbReference>
<dbReference type="Pfam" id="PF00459">
    <property type="entry name" value="Inositol_P"/>
    <property type="match status" value="1"/>
</dbReference>
<dbReference type="EC" id="3.1.3.25" evidence="2"/>
<dbReference type="PATRIC" id="fig|1638788.3.peg.1166"/>
<protein>
    <recommendedName>
        <fullName evidence="2">inositol-phosphate phosphatase</fullName>
        <ecNumber evidence="2">3.1.3.25</ecNumber>
    </recommendedName>
</protein>
<organism evidence="7 8">
    <name type="scientific">Microcystis panniformis FACHB-1757</name>
    <dbReference type="NCBI Taxonomy" id="1638788"/>
    <lineage>
        <taxon>Bacteria</taxon>
        <taxon>Bacillati</taxon>
        <taxon>Cyanobacteriota</taxon>
        <taxon>Cyanophyceae</taxon>
        <taxon>Oscillatoriophycideae</taxon>
        <taxon>Chroococcales</taxon>
        <taxon>Microcystaceae</taxon>
        <taxon>Microcystis</taxon>
    </lineage>
</organism>
<sequence>METFWSQVLDFCYQATEQVGDRLVADFGKLQATNKADGTLVTAADRWSDGELRSLIARTFQDHGVLTEETTHIFPDQEWCWVVDPIDGTTNFTRGIPIWGISLGLLYRGTPVFGFVYLPCLKQAYYGYWYGETGLTGPEGAYCDGQPIHTSDDFPSKNHLFNLCARSTGVFKNPFPCKVRMIGVASYNLLLVADGTVLGGVEATPKVWDIAAVWAILQAAGGVFISLGEKIFPLQVGENYSDRSYPCLAVARSNLAPVFLPLVGFLKDVA</sequence>
<dbReference type="PANTHER" id="PTHR20854:SF4">
    <property type="entry name" value="INOSITOL-1-MONOPHOSPHATASE-RELATED"/>
    <property type="match status" value="1"/>
</dbReference>
<keyword evidence="4" id="KW-0378">Hydrolase</keyword>
<dbReference type="AlphaFoldDB" id="A0A0K1RXB3"/>
<keyword evidence="8" id="KW-1185">Reference proteome</keyword>
<comment type="catalytic activity">
    <reaction evidence="1">
        <text>a myo-inositol phosphate + H2O = myo-inositol + phosphate</text>
        <dbReference type="Rhea" id="RHEA:24056"/>
        <dbReference type="ChEBI" id="CHEBI:15377"/>
        <dbReference type="ChEBI" id="CHEBI:17268"/>
        <dbReference type="ChEBI" id="CHEBI:43474"/>
        <dbReference type="ChEBI" id="CHEBI:84139"/>
        <dbReference type="EC" id="3.1.3.25"/>
    </reaction>
</comment>
<feature type="binding site" evidence="6">
    <location>
        <position position="86"/>
    </location>
    <ligand>
        <name>Mg(2+)</name>
        <dbReference type="ChEBI" id="CHEBI:18420"/>
        <label>1</label>
        <note>catalytic</note>
    </ligand>
</feature>
<evidence type="ECO:0000256" key="6">
    <source>
        <dbReference type="PIRSR" id="PIRSR600760-2"/>
    </source>
</evidence>
<evidence type="ECO:0000256" key="3">
    <source>
        <dbReference type="ARBA" id="ARBA00022723"/>
    </source>
</evidence>
<evidence type="ECO:0000256" key="1">
    <source>
        <dbReference type="ARBA" id="ARBA00001033"/>
    </source>
</evidence>
<dbReference type="GO" id="GO:0007165">
    <property type="term" value="P:signal transduction"/>
    <property type="evidence" value="ECO:0007669"/>
    <property type="project" value="TreeGrafter"/>
</dbReference>
<dbReference type="GO" id="GO:0046854">
    <property type="term" value="P:phosphatidylinositol phosphate biosynthetic process"/>
    <property type="evidence" value="ECO:0007669"/>
    <property type="project" value="InterPro"/>
</dbReference>
<evidence type="ECO:0000256" key="5">
    <source>
        <dbReference type="ARBA" id="ARBA00022842"/>
    </source>
</evidence>
<dbReference type="EMBL" id="CP011339">
    <property type="protein sequence ID" value="AKV66341.1"/>
    <property type="molecule type" value="Genomic_DNA"/>
</dbReference>
<dbReference type="InterPro" id="IPR000760">
    <property type="entry name" value="Inositol_monophosphatase-like"/>
</dbReference>
<dbReference type="Proteomes" id="UP000068167">
    <property type="component" value="Chromosome"/>
</dbReference>
<name>A0A0K1RXB3_9CHRO</name>
<dbReference type="InterPro" id="IPR020550">
    <property type="entry name" value="Inositol_monophosphatase_CS"/>
</dbReference>
<dbReference type="PRINTS" id="PR00377">
    <property type="entry name" value="IMPHPHTASES"/>
</dbReference>
<dbReference type="GO" id="GO:0006020">
    <property type="term" value="P:inositol metabolic process"/>
    <property type="evidence" value="ECO:0007669"/>
    <property type="project" value="TreeGrafter"/>
</dbReference>
<evidence type="ECO:0000313" key="8">
    <source>
        <dbReference type="Proteomes" id="UP000068167"/>
    </source>
</evidence>
<proteinExistence type="predicted"/>
<comment type="cofactor">
    <cofactor evidence="6">
        <name>Mg(2+)</name>
        <dbReference type="ChEBI" id="CHEBI:18420"/>
    </cofactor>
</comment>
<dbReference type="CDD" id="cd01643">
    <property type="entry name" value="Bacterial_IMPase_like_2"/>
    <property type="match status" value="1"/>
</dbReference>
<dbReference type="PANTHER" id="PTHR20854">
    <property type="entry name" value="INOSITOL MONOPHOSPHATASE"/>
    <property type="match status" value="1"/>
</dbReference>
<dbReference type="GO" id="GO:0008934">
    <property type="term" value="F:inositol monophosphate 1-phosphatase activity"/>
    <property type="evidence" value="ECO:0007669"/>
    <property type="project" value="TreeGrafter"/>
</dbReference>
<dbReference type="SUPFAM" id="SSF56655">
    <property type="entry name" value="Carbohydrate phosphatase"/>
    <property type="match status" value="1"/>
</dbReference>